<reference evidence="2 4" key="1">
    <citation type="journal article" date="2014" name="BMC Genomics">
        <title>Genome sequence of Anopheles sinensis provides insight into genetics basis of mosquito competence for malaria parasites.</title>
        <authorList>
            <person name="Zhou D."/>
            <person name="Zhang D."/>
            <person name="Ding G."/>
            <person name="Shi L."/>
            <person name="Hou Q."/>
            <person name="Ye Y."/>
            <person name="Xu Y."/>
            <person name="Zhou H."/>
            <person name="Xiong C."/>
            <person name="Li S."/>
            <person name="Yu J."/>
            <person name="Hong S."/>
            <person name="Yu X."/>
            <person name="Zou P."/>
            <person name="Chen C."/>
            <person name="Chang X."/>
            <person name="Wang W."/>
            <person name="Lv Y."/>
            <person name="Sun Y."/>
            <person name="Ma L."/>
            <person name="Shen B."/>
            <person name="Zhu C."/>
        </authorList>
    </citation>
    <scope>NUCLEOTIDE SEQUENCE [LARGE SCALE GENOMIC DNA]</scope>
</reference>
<sequence>MGIFKANSKDAFSILFSSKKVPLHNWTRILQAPKLTSVHLSGGTSPHAGDDAEISAPPFCDSETNAKGSILERDQRPKTITTGGEQP</sequence>
<feature type="region of interest" description="Disordered" evidence="1">
    <location>
        <begin position="38"/>
        <end position="87"/>
    </location>
</feature>
<dbReference type="Proteomes" id="UP000030765">
    <property type="component" value="Unassembled WGS sequence"/>
</dbReference>
<reference evidence="3" key="2">
    <citation type="submission" date="2020-05" db="UniProtKB">
        <authorList>
            <consortium name="EnsemblMetazoa"/>
        </authorList>
    </citation>
    <scope>IDENTIFICATION</scope>
</reference>
<dbReference type="AlphaFoldDB" id="A0A084WSY4"/>
<evidence type="ECO:0000313" key="2">
    <source>
        <dbReference type="EMBL" id="KFB53328.1"/>
    </source>
</evidence>
<dbReference type="EnsemblMetazoa" id="ASIC021635-RA">
    <property type="protein sequence ID" value="ASIC021635-PA"/>
    <property type="gene ID" value="ASIC021635"/>
</dbReference>
<organism evidence="2">
    <name type="scientific">Anopheles sinensis</name>
    <name type="common">Mosquito</name>
    <dbReference type="NCBI Taxonomy" id="74873"/>
    <lineage>
        <taxon>Eukaryota</taxon>
        <taxon>Metazoa</taxon>
        <taxon>Ecdysozoa</taxon>
        <taxon>Arthropoda</taxon>
        <taxon>Hexapoda</taxon>
        <taxon>Insecta</taxon>
        <taxon>Pterygota</taxon>
        <taxon>Neoptera</taxon>
        <taxon>Endopterygota</taxon>
        <taxon>Diptera</taxon>
        <taxon>Nematocera</taxon>
        <taxon>Culicoidea</taxon>
        <taxon>Culicidae</taxon>
        <taxon>Anophelinae</taxon>
        <taxon>Anopheles</taxon>
    </lineage>
</organism>
<gene>
    <name evidence="2" type="ORF">ZHAS_00021635</name>
</gene>
<keyword evidence="4" id="KW-1185">Reference proteome</keyword>
<evidence type="ECO:0000313" key="3">
    <source>
        <dbReference type="EnsemblMetazoa" id="ASIC021635-PA"/>
    </source>
</evidence>
<evidence type="ECO:0000256" key="1">
    <source>
        <dbReference type="SAM" id="MobiDB-lite"/>
    </source>
</evidence>
<dbReference type="VEuPathDB" id="VectorBase:ASIC021635"/>
<accession>A0A084WSY4</accession>
<name>A0A084WSY4_ANOSI</name>
<feature type="compositionally biased region" description="Polar residues" evidence="1">
    <location>
        <begin position="78"/>
        <end position="87"/>
    </location>
</feature>
<dbReference type="EMBL" id="ATLV01026768">
    <property type="status" value="NOT_ANNOTATED_CDS"/>
    <property type="molecule type" value="Genomic_DNA"/>
</dbReference>
<proteinExistence type="predicted"/>
<protein>
    <submittedName>
        <fullName evidence="2 3">Nitrite reductase</fullName>
    </submittedName>
</protein>
<evidence type="ECO:0000313" key="4">
    <source>
        <dbReference type="Proteomes" id="UP000030765"/>
    </source>
</evidence>
<dbReference type="EMBL" id="KE525419">
    <property type="protein sequence ID" value="KFB53328.1"/>
    <property type="molecule type" value="Genomic_DNA"/>
</dbReference>